<dbReference type="Pfam" id="PF21530">
    <property type="entry name" value="Pif1_2B_dom"/>
    <property type="match status" value="1"/>
</dbReference>
<dbReference type="GO" id="GO:0004386">
    <property type="term" value="F:helicase activity"/>
    <property type="evidence" value="ECO:0007669"/>
    <property type="project" value="UniProtKB-KW"/>
</dbReference>
<feature type="compositionally biased region" description="Basic and acidic residues" evidence="2">
    <location>
        <begin position="1656"/>
        <end position="1674"/>
    </location>
</feature>
<evidence type="ECO:0000313" key="6">
    <source>
        <dbReference type="EMBL" id="GJT61107.1"/>
    </source>
</evidence>
<comment type="similarity">
    <text evidence="1">Belongs to the helicase family.</text>
</comment>
<comment type="cofactor">
    <cofactor evidence="1">
        <name>Mg(2+)</name>
        <dbReference type="ChEBI" id="CHEBI:18420"/>
    </cofactor>
</comment>
<feature type="region of interest" description="Disordered" evidence="2">
    <location>
        <begin position="1605"/>
        <end position="1674"/>
    </location>
</feature>
<keyword evidence="1" id="KW-0547">Nucleotide-binding</keyword>
<dbReference type="Pfam" id="PF14214">
    <property type="entry name" value="Helitron_like_N"/>
    <property type="match status" value="1"/>
</dbReference>
<evidence type="ECO:0000256" key="2">
    <source>
        <dbReference type="SAM" id="MobiDB-lite"/>
    </source>
</evidence>
<protein>
    <recommendedName>
        <fullName evidence="1">ATP-dependent DNA helicase</fullName>
        <ecNumber evidence="1">5.6.2.3</ecNumber>
    </recommendedName>
</protein>
<dbReference type="Gene3D" id="2.40.50.140">
    <property type="entry name" value="Nucleic acid-binding proteins"/>
    <property type="match status" value="2"/>
</dbReference>
<dbReference type="CDD" id="cd18809">
    <property type="entry name" value="SF1_C_RecD"/>
    <property type="match status" value="1"/>
</dbReference>
<evidence type="ECO:0000259" key="5">
    <source>
        <dbReference type="Pfam" id="PF21530"/>
    </source>
</evidence>
<keyword evidence="1 6" id="KW-0347">Helicase</keyword>
<dbReference type="PANTHER" id="PTHR10492">
    <property type="match status" value="1"/>
</dbReference>
<dbReference type="EC" id="5.6.2.3" evidence="1"/>
<name>A0ABQ5FED5_9ASTR</name>
<gene>
    <name evidence="6" type="ORF">Tco_1004640</name>
</gene>
<keyword evidence="1" id="KW-0234">DNA repair</keyword>
<dbReference type="InterPro" id="IPR027417">
    <property type="entry name" value="P-loop_NTPase"/>
</dbReference>
<proteinExistence type="inferred from homology"/>
<dbReference type="InterPro" id="IPR025476">
    <property type="entry name" value="Helitron_helicase-like"/>
</dbReference>
<dbReference type="SUPFAM" id="SSF50249">
    <property type="entry name" value="Nucleic acid-binding proteins"/>
    <property type="match status" value="2"/>
</dbReference>
<evidence type="ECO:0000313" key="7">
    <source>
        <dbReference type="Proteomes" id="UP001151760"/>
    </source>
</evidence>
<comment type="catalytic activity">
    <reaction evidence="1">
        <text>ATP + H2O = ADP + phosphate + H(+)</text>
        <dbReference type="Rhea" id="RHEA:13065"/>
        <dbReference type="ChEBI" id="CHEBI:15377"/>
        <dbReference type="ChEBI" id="CHEBI:15378"/>
        <dbReference type="ChEBI" id="CHEBI:30616"/>
        <dbReference type="ChEBI" id="CHEBI:43474"/>
        <dbReference type="ChEBI" id="CHEBI:456216"/>
        <dbReference type="EC" id="5.6.2.3"/>
    </reaction>
</comment>
<keyword evidence="7" id="KW-1185">Reference proteome</keyword>
<keyword evidence="1" id="KW-0227">DNA damage</keyword>
<dbReference type="CDD" id="cd04481">
    <property type="entry name" value="RPA1_DBD_B_like"/>
    <property type="match status" value="1"/>
</dbReference>
<dbReference type="InterPro" id="IPR012340">
    <property type="entry name" value="NA-bd_OB-fold"/>
</dbReference>
<dbReference type="Proteomes" id="UP001151760">
    <property type="component" value="Unassembled WGS sequence"/>
</dbReference>
<evidence type="ECO:0000259" key="4">
    <source>
        <dbReference type="Pfam" id="PF14214"/>
    </source>
</evidence>
<keyword evidence="1" id="KW-0067">ATP-binding</keyword>
<reference evidence="6" key="2">
    <citation type="submission" date="2022-01" db="EMBL/GenBank/DDBJ databases">
        <authorList>
            <person name="Yamashiro T."/>
            <person name="Shiraishi A."/>
            <person name="Satake H."/>
            <person name="Nakayama K."/>
        </authorList>
    </citation>
    <scope>NUCLEOTIDE SEQUENCE</scope>
</reference>
<dbReference type="InterPro" id="IPR049163">
    <property type="entry name" value="Pif1-like_2B_dom"/>
</dbReference>
<reference evidence="6" key="1">
    <citation type="journal article" date="2022" name="Int. J. Mol. Sci.">
        <title>Draft Genome of Tanacetum Coccineum: Genomic Comparison of Closely Related Tanacetum-Family Plants.</title>
        <authorList>
            <person name="Yamashiro T."/>
            <person name="Shiraishi A."/>
            <person name="Nakayama K."/>
            <person name="Satake H."/>
        </authorList>
    </citation>
    <scope>NUCLEOTIDE SEQUENCE</scope>
</reference>
<dbReference type="PANTHER" id="PTHR10492:SF96">
    <property type="entry name" value="ATP-DEPENDENT DNA HELICASE"/>
    <property type="match status" value="1"/>
</dbReference>
<dbReference type="SUPFAM" id="SSF52540">
    <property type="entry name" value="P-loop containing nucleoside triphosphate hydrolases"/>
    <property type="match status" value="2"/>
</dbReference>
<evidence type="ECO:0000259" key="3">
    <source>
        <dbReference type="Pfam" id="PF05970"/>
    </source>
</evidence>
<feature type="region of interest" description="Disordered" evidence="2">
    <location>
        <begin position="18"/>
        <end position="38"/>
    </location>
</feature>
<feature type="compositionally biased region" description="Low complexity" evidence="2">
    <location>
        <begin position="1605"/>
        <end position="1628"/>
    </location>
</feature>
<accession>A0ABQ5FED5</accession>
<dbReference type="Pfam" id="PF05970">
    <property type="entry name" value="PIF1"/>
    <property type="match status" value="1"/>
</dbReference>
<feature type="domain" description="Helitron helicase-like" evidence="4">
    <location>
        <begin position="262"/>
        <end position="357"/>
    </location>
</feature>
<dbReference type="EMBL" id="BQNB010017258">
    <property type="protein sequence ID" value="GJT61107.1"/>
    <property type="molecule type" value="Genomic_DNA"/>
</dbReference>
<evidence type="ECO:0000256" key="1">
    <source>
        <dbReference type="RuleBase" id="RU363044"/>
    </source>
</evidence>
<comment type="caution">
    <text evidence="6">The sequence shown here is derived from an EMBL/GenBank/DDBJ whole genome shotgun (WGS) entry which is preliminary data.</text>
</comment>
<feature type="domain" description="DNA helicase Pif1-like DEAD-box helicase" evidence="3">
    <location>
        <begin position="679"/>
        <end position="839"/>
    </location>
</feature>
<feature type="domain" description="DNA helicase Pif1-like 2B" evidence="5">
    <location>
        <begin position="965"/>
        <end position="1011"/>
    </location>
</feature>
<dbReference type="InterPro" id="IPR010285">
    <property type="entry name" value="DNA_helicase_pif1-like_DEAD"/>
</dbReference>
<sequence>MKGKRKCEDLDKGHRLGNGDVFGNEEWNGGLGSTSGRQRSRRAFLCNRPGFGSASEVSDTDVGNMASYTSGCADGGILLDFEQTSMQALSNRQRDLAEDTQSRTRRSCTRVGNVVGSRVTPVRPCLNSPHTVGHMTAQVGNSLRSSIAHRVPDLGNILGSKCRSTNARRRSADIRMMTYNSSSVPQSDGEVYHWIGSLCPSEGDPPRFLQLYIYDTENEVTNRLRHFGGDRSGNLDQAIVEGLIGFLDKHNELVRLFLIAKDNHYLDALTICQTLGNPQFFITFTCNVNWPEIKRHMQRYPELLPGDRADVVVRVFHQKVEQFCMFLRSSRLFGTVTGLLYTIEFQKRGLPHCHTLLWIDDKEKIQHAEDIDNYISADLPDPNEDPEGYRVVSEMMIHGPCGPPEPNAPCMKENRCSKKFPKAYNATTYFDKDGYAHYRRRETNVYTTRRGVDLDNYYTGTEQKHGKITRHVEYCGWTMLIKYLFKYISKGTDRIVAKITRPIGEAAPQVNRGAIHVDEIQNFVDGRYICPYEAEYNKYHTDGRHLTYLDFPKSFVWYGDSKKWNPRQRSGQVSIGRLAHVHPSAGELFYLRIILCHQKCCMSFEDIRTVNGRVYSTFRAACEAFGLLDFGLPTLSRRLLEELRNRELLEERSYDRDKLAQEVAMLTRTDICIRAWRETRRRSVEKTISNTLRSQGKIVLAVASSGIASLLLPSGRTAHSRFKLPLELTDESICKIAKNTHVGRLLAETNLIIWDESPMNDRRCFETLDRTLRDIMDTPETLFGRKTIVLGGDFRQTLSVKKGATKHEIVASSIAESYLWKHFKVYPLEKTCVYCNNRLTNRNKPWHAHSPHGFSTLAMAILGTMMSKTVSFFWISIPEAYCIPDDNNGLSNLINFIYDKNTLQHPTAQELQQKAIVCPRNDTADIINTKVLSMVYGDSTTYKSSDEAIPLANDRGAAELLYPMEYLNTLNFSGFPPHELELKVGIPIMLLRNVNLQGGMCNGTRMIVKKLWSKLIEAQVITGNRVGEKVYIPRIILTTKDPNMSFTFKRKQFPIKVCYAMTINKSQGQSLKKIGVFLPEPVFGHGQLYVALSRATSPHGLRILIKQQQNQAANATKNIVYKDFLSNIHSQQGNAIQASMGTGDIQYFSSLLKAGSSYRITNFTCTPTIKYQQTLDTQTSLKFGRYTKFDSIPSDDFPKHYFNFVAYNQLEYKFNRESTTIDQNQVTLTDYIGCLTRVGDVERHGRPGANQTVLRKLDIENLDGDVIELTIWDEIAENFHKAEYELMQKPVIIAVSSCKVTEYANTLQLTATSATFYYLNPEIPELDHLLAEFTAKYDLKPLLEISKSKFADPEREKKRNRYPISTLLQENPDSYKGVRFTAEATITGINTSRDWYYIACAKCIRKVLDGTDIPTCPDHGPQPHPNYRYNFKAFIADHSATATFTFFTPNANVLTHADCPELVKKYNIPSMRDFPEEILALEGKQHVFQFHYNPYCQTGRVDFYFDDILDKPLQITDSEKGKSQVTGESSNIIEGTTALETPDTHIPGTPAKRTPTQIIPLLSPPSVTKPTISSPLQQTAGIPIPAVPVQQITSTSVFSKVTPTATTTLQQPTEPVTSTTTDDVVSSPGMSEVEHQVTMANPTEPKKITTDQANTAKRELFRTDSQEYKKPKTD</sequence>
<keyword evidence="1" id="KW-0378">Hydrolase</keyword>
<organism evidence="6 7">
    <name type="scientific">Tanacetum coccineum</name>
    <dbReference type="NCBI Taxonomy" id="301880"/>
    <lineage>
        <taxon>Eukaryota</taxon>
        <taxon>Viridiplantae</taxon>
        <taxon>Streptophyta</taxon>
        <taxon>Embryophyta</taxon>
        <taxon>Tracheophyta</taxon>
        <taxon>Spermatophyta</taxon>
        <taxon>Magnoliopsida</taxon>
        <taxon>eudicotyledons</taxon>
        <taxon>Gunneridae</taxon>
        <taxon>Pentapetalae</taxon>
        <taxon>asterids</taxon>
        <taxon>campanulids</taxon>
        <taxon>Asterales</taxon>
        <taxon>Asteraceae</taxon>
        <taxon>Asteroideae</taxon>
        <taxon>Anthemideae</taxon>
        <taxon>Anthemidinae</taxon>
        <taxon>Tanacetum</taxon>
    </lineage>
</organism>
<keyword evidence="1" id="KW-0233">DNA recombination</keyword>
<dbReference type="Gene3D" id="3.40.50.300">
    <property type="entry name" value="P-loop containing nucleotide triphosphate hydrolases"/>
    <property type="match status" value="1"/>
</dbReference>